<dbReference type="EMBL" id="BARS01045212">
    <property type="protein sequence ID" value="GAG30265.1"/>
    <property type="molecule type" value="Genomic_DNA"/>
</dbReference>
<evidence type="ECO:0000313" key="2">
    <source>
        <dbReference type="EMBL" id="GAG30265.1"/>
    </source>
</evidence>
<comment type="caution">
    <text evidence="2">The sequence shown here is derived from an EMBL/GenBank/DDBJ whole genome shotgun (WGS) entry which is preliminary data.</text>
</comment>
<name>X0WHV6_9ZZZZ</name>
<dbReference type="Pfam" id="PF21814">
    <property type="entry name" value="DUF6883"/>
    <property type="match status" value="1"/>
</dbReference>
<gene>
    <name evidence="2" type="ORF">S01H1_68189</name>
</gene>
<proteinExistence type="predicted"/>
<reference evidence="2" key="1">
    <citation type="journal article" date="2014" name="Front. Microbiol.">
        <title>High frequency of phylogenetically diverse reductive dehalogenase-homologous genes in deep subseafloor sedimentary metagenomes.</title>
        <authorList>
            <person name="Kawai M."/>
            <person name="Futagami T."/>
            <person name="Toyoda A."/>
            <person name="Takaki Y."/>
            <person name="Nishi S."/>
            <person name="Hori S."/>
            <person name="Arai W."/>
            <person name="Tsubouchi T."/>
            <person name="Morono Y."/>
            <person name="Uchiyama I."/>
            <person name="Ito T."/>
            <person name="Fujiyama A."/>
            <person name="Inagaki F."/>
            <person name="Takami H."/>
        </authorList>
    </citation>
    <scope>NUCLEOTIDE SEQUENCE</scope>
    <source>
        <strain evidence="2">Expedition CK06-06</strain>
    </source>
</reference>
<sequence length="116" mass="13347">MTFLPNHENAIIDSSKLKDYILSPTHPIGKFKAIYFKRAGYTDKSWQILERDIREQHLSKDIKEEENTSFGKKYRITSSLKGPDSVIIITSVWIILKGEKFPRLITIIPGGEVNEI</sequence>
<accession>X0WHV6</accession>
<feature type="domain" description="DUF6883" evidence="1">
    <location>
        <begin position="4"/>
        <end position="109"/>
    </location>
</feature>
<protein>
    <recommendedName>
        <fullName evidence="1">DUF6883 domain-containing protein</fullName>
    </recommendedName>
</protein>
<organism evidence="2">
    <name type="scientific">marine sediment metagenome</name>
    <dbReference type="NCBI Taxonomy" id="412755"/>
    <lineage>
        <taxon>unclassified sequences</taxon>
        <taxon>metagenomes</taxon>
        <taxon>ecological metagenomes</taxon>
    </lineage>
</organism>
<dbReference type="AlphaFoldDB" id="X0WHV6"/>
<dbReference type="InterPro" id="IPR049250">
    <property type="entry name" value="DUF6883"/>
</dbReference>
<evidence type="ECO:0000259" key="1">
    <source>
        <dbReference type="Pfam" id="PF21814"/>
    </source>
</evidence>